<evidence type="ECO:0000313" key="1">
    <source>
        <dbReference type="EMBL" id="CAG8851829.1"/>
    </source>
</evidence>
<accession>A0ABN7XA46</accession>
<organism evidence="1 2">
    <name type="scientific">Gigaspora margarita</name>
    <dbReference type="NCBI Taxonomy" id="4874"/>
    <lineage>
        <taxon>Eukaryota</taxon>
        <taxon>Fungi</taxon>
        <taxon>Fungi incertae sedis</taxon>
        <taxon>Mucoromycota</taxon>
        <taxon>Glomeromycotina</taxon>
        <taxon>Glomeromycetes</taxon>
        <taxon>Diversisporales</taxon>
        <taxon>Gigasporaceae</taxon>
        <taxon>Gigaspora</taxon>
    </lineage>
</organism>
<feature type="non-terminal residue" evidence="1">
    <location>
        <position position="45"/>
    </location>
</feature>
<dbReference type="EMBL" id="CAJVQB010108088">
    <property type="protein sequence ID" value="CAG8851829.1"/>
    <property type="molecule type" value="Genomic_DNA"/>
</dbReference>
<proteinExistence type="predicted"/>
<gene>
    <name evidence="1" type="ORF">GMARGA_LOCUS40934</name>
</gene>
<evidence type="ECO:0000313" key="2">
    <source>
        <dbReference type="Proteomes" id="UP000789901"/>
    </source>
</evidence>
<keyword evidence="2" id="KW-1185">Reference proteome</keyword>
<comment type="caution">
    <text evidence="1">The sequence shown here is derived from an EMBL/GenBank/DDBJ whole genome shotgun (WGS) entry which is preliminary data.</text>
</comment>
<dbReference type="Proteomes" id="UP000789901">
    <property type="component" value="Unassembled WGS sequence"/>
</dbReference>
<feature type="non-terminal residue" evidence="1">
    <location>
        <position position="1"/>
    </location>
</feature>
<protein>
    <submittedName>
        <fullName evidence="1">44826_t:CDS:1</fullName>
    </submittedName>
</protein>
<name>A0ABN7XA46_GIGMA</name>
<sequence>QFFSEISNNIDIFKEKEIIIDEEFEDEEFEDIKEITKEINIDIRN</sequence>
<reference evidence="1 2" key="1">
    <citation type="submission" date="2021-06" db="EMBL/GenBank/DDBJ databases">
        <authorList>
            <person name="Kallberg Y."/>
            <person name="Tangrot J."/>
            <person name="Rosling A."/>
        </authorList>
    </citation>
    <scope>NUCLEOTIDE SEQUENCE [LARGE SCALE GENOMIC DNA]</scope>
    <source>
        <strain evidence="1 2">120-4 pot B 10/14</strain>
    </source>
</reference>